<sequence>MKNNVHVYIGLVSSISIFLLSLLILYFNPYSGQIFNKEFFITVLFMLLLPSFWATISIVKRENILILICSIWLLPGGIYFGISTIPSVWNLYILFLFFIYFSNENYTKLIPNE</sequence>
<keyword evidence="1" id="KW-0812">Transmembrane</keyword>
<proteinExistence type="predicted"/>
<reference evidence="2" key="1">
    <citation type="submission" date="2022-10" db="EMBL/GenBank/DDBJ databases">
        <title>De novo draft assembly of the Pseudomonas pretiosus genome isolated from the plants rhizorohere.</title>
        <authorList>
            <person name="Robas M."/>
            <person name="Fernandez V.M."/>
            <person name="Provanza A."/>
            <person name="Jimenez P.A."/>
        </authorList>
    </citation>
    <scope>NUCLEOTIDE SEQUENCE</scope>
    <source>
        <strain evidence="2">SAICEU11T</strain>
    </source>
</reference>
<keyword evidence="1" id="KW-0472">Membrane</keyword>
<evidence type="ECO:0000256" key="1">
    <source>
        <dbReference type="SAM" id="Phobius"/>
    </source>
</evidence>
<feature type="transmembrane region" description="Helical" evidence="1">
    <location>
        <begin position="88"/>
        <end position="106"/>
    </location>
</feature>
<dbReference type="RefSeq" id="WP_264462228.1">
    <property type="nucleotide sequence ID" value="NZ_JAOXJG010000013.1"/>
</dbReference>
<comment type="caution">
    <text evidence="2">The sequence shown here is derived from an EMBL/GenBank/DDBJ whole genome shotgun (WGS) entry which is preliminary data.</text>
</comment>
<keyword evidence="3" id="KW-1185">Reference proteome</keyword>
<evidence type="ECO:0000313" key="3">
    <source>
        <dbReference type="Proteomes" id="UP001060566"/>
    </source>
</evidence>
<keyword evidence="1" id="KW-1133">Transmembrane helix</keyword>
<dbReference type="GeneID" id="301199491"/>
<protein>
    <submittedName>
        <fullName evidence="2">Uncharacterized protein</fullName>
    </submittedName>
</protein>
<gene>
    <name evidence="2" type="ORF">NGM45_16630</name>
</gene>
<dbReference type="EMBL" id="JAOXJG010000013">
    <property type="protein sequence ID" value="MCW1240670.1"/>
    <property type="molecule type" value="Genomic_DNA"/>
</dbReference>
<organism evidence="2 3">
    <name type="scientific">Bacillus pretiosus</name>
    <dbReference type="NCBI Taxonomy" id="2983392"/>
    <lineage>
        <taxon>Bacteria</taxon>
        <taxon>Bacillati</taxon>
        <taxon>Bacillota</taxon>
        <taxon>Bacilli</taxon>
        <taxon>Bacillales</taxon>
        <taxon>Bacillaceae</taxon>
        <taxon>Bacillus</taxon>
    </lineage>
</organism>
<dbReference type="Proteomes" id="UP001060566">
    <property type="component" value="Unassembled WGS sequence"/>
</dbReference>
<feature type="transmembrane region" description="Helical" evidence="1">
    <location>
        <begin position="7"/>
        <end position="27"/>
    </location>
</feature>
<name>A0ABT3EV18_9BACI</name>
<feature type="transmembrane region" description="Helical" evidence="1">
    <location>
        <begin position="39"/>
        <end position="59"/>
    </location>
</feature>
<evidence type="ECO:0000313" key="2">
    <source>
        <dbReference type="EMBL" id="MCW1240670.1"/>
    </source>
</evidence>
<accession>A0ABT3EV18</accession>